<dbReference type="InterPro" id="IPR012675">
    <property type="entry name" value="Beta-grasp_dom_sf"/>
</dbReference>
<dbReference type="PANTHER" id="PTHR47354">
    <property type="entry name" value="NADH OXIDOREDUCTASE HCR"/>
    <property type="match status" value="1"/>
</dbReference>
<evidence type="ECO:0000256" key="4">
    <source>
        <dbReference type="ARBA" id="ARBA00022723"/>
    </source>
</evidence>
<dbReference type="InterPro" id="IPR001433">
    <property type="entry name" value="OxRdtase_FAD/NAD-bd"/>
</dbReference>
<dbReference type="InterPro" id="IPR005302">
    <property type="entry name" value="MoCF_Sase_C"/>
</dbReference>
<comment type="cofactor">
    <cofactor evidence="1">
        <name>FAD</name>
        <dbReference type="ChEBI" id="CHEBI:57692"/>
    </cofactor>
</comment>
<evidence type="ECO:0000256" key="2">
    <source>
        <dbReference type="ARBA" id="ARBA00022630"/>
    </source>
</evidence>
<protein>
    <submittedName>
        <fullName evidence="13">MOSC domain-containing protein</fullName>
    </submittedName>
</protein>
<dbReference type="CDD" id="cd00207">
    <property type="entry name" value="fer2"/>
    <property type="match status" value="1"/>
</dbReference>
<keyword evidence="14" id="KW-1185">Reference proteome</keyword>
<dbReference type="EMBL" id="CP089982">
    <property type="protein sequence ID" value="WXA93575.1"/>
    <property type="molecule type" value="Genomic_DNA"/>
</dbReference>
<keyword evidence="8" id="KW-0411">Iron-sulfur</keyword>
<dbReference type="RefSeq" id="WP_394844175.1">
    <property type="nucleotide sequence ID" value="NZ_CP089982.1"/>
</dbReference>
<keyword evidence="7" id="KW-0408">Iron</keyword>
<dbReference type="InterPro" id="IPR011037">
    <property type="entry name" value="Pyrv_Knase-like_insert_dom_sf"/>
</dbReference>
<dbReference type="InterPro" id="IPR036010">
    <property type="entry name" value="2Fe-2S_ferredoxin-like_sf"/>
</dbReference>
<dbReference type="PANTHER" id="PTHR47354:SF6">
    <property type="entry name" value="NADH OXIDOREDUCTASE HCR"/>
    <property type="match status" value="1"/>
</dbReference>
<dbReference type="Pfam" id="PF00111">
    <property type="entry name" value="Fer2"/>
    <property type="match status" value="1"/>
</dbReference>
<dbReference type="InterPro" id="IPR050415">
    <property type="entry name" value="MRET"/>
</dbReference>
<evidence type="ECO:0000256" key="5">
    <source>
        <dbReference type="ARBA" id="ARBA00022827"/>
    </source>
</evidence>
<dbReference type="Gene3D" id="2.40.30.10">
    <property type="entry name" value="Translation factors"/>
    <property type="match status" value="1"/>
</dbReference>
<gene>
    <name evidence="13" type="ORF">LZC95_44875</name>
</gene>
<dbReference type="Proteomes" id="UP001379533">
    <property type="component" value="Chromosome"/>
</dbReference>
<keyword evidence="6" id="KW-0560">Oxidoreductase</keyword>
<evidence type="ECO:0000256" key="8">
    <source>
        <dbReference type="ARBA" id="ARBA00023014"/>
    </source>
</evidence>
<dbReference type="InterPro" id="IPR039261">
    <property type="entry name" value="FNR_nucleotide-bd"/>
</dbReference>
<evidence type="ECO:0000256" key="9">
    <source>
        <dbReference type="ARBA" id="ARBA00061434"/>
    </source>
</evidence>
<feature type="domain" description="2Fe-2S ferredoxin-type" evidence="10">
    <location>
        <begin position="531"/>
        <end position="612"/>
    </location>
</feature>
<keyword evidence="5" id="KW-0274">FAD</keyword>
<evidence type="ECO:0000256" key="3">
    <source>
        <dbReference type="ARBA" id="ARBA00022714"/>
    </source>
</evidence>
<keyword evidence="3" id="KW-0001">2Fe-2S</keyword>
<dbReference type="Pfam" id="PF00175">
    <property type="entry name" value="NAD_binding_1"/>
    <property type="match status" value="1"/>
</dbReference>
<feature type="domain" description="FAD-binding FR-type" evidence="12">
    <location>
        <begin position="277"/>
        <end position="384"/>
    </location>
</feature>
<evidence type="ECO:0000313" key="14">
    <source>
        <dbReference type="Proteomes" id="UP001379533"/>
    </source>
</evidence>
<organism evidence="13 14">
    <name type="scientific">Pendulispora brunnea</name>
    <dbReference type="NCBI Taxonomy" id="2905690"/>
    <lineage>
        <taxon>Bacteria</taxon>
        <taxon>Pseudomonadati</taxon>
        <taxon>Myxococcota</taxon>
        <taxon>Myxococcia</taxon>
        <taxon>Myxococcales</taxon>
        <taxon>Sorangiineae</taxon>
        <taxon>Pendulisporaceae</taxon>
        <taxon>Pendulispora</taxon>
    </lineage>
</organism>
<reference evidence="13 14" key="1">
    <citation type="submission" date="2021-12" db="EMBL/GenBank/DDBJ databases">
        <title>Discovery of the Pendulisporaceae a myxobacterial family with distinct sporulation behavior and unique specialized metabolism.</title>
        <authorList>
            <person name="Garcia R."/>
            <person name="Popoff A."/>
            <person name="Bader C.D."/>
            <person name="Loehr J."/>
            <person name="Walesch S."/>
            <person name="Walt C."/>
            <person name="Boldt J."/>
            <person name="Bunk B."/>
            <person name="Haeckl F.J.F.P.J."/>
            <person name="Gunesch A.P."/>
            <person name="Birkelbach J."/>
            <person name="Nuebel U."/>
            <person name="Pietschmann T."/>
            <person name="Bach T."/>
            <person name="Mueller R."/>
        </authorList>
    </citation>
    <scope>NUCLEOTIDE SEQUENCE [LARGE SCALE GENOMIC DNA]</scope>
    <source>
        <strain evidence="13 14">MSr12523</strain>
    </source>
</reference>
<keyword evidence="4" id="KW-0479">Metal-binding</keyword>
<dbReference type="SUPFAM" id="SSF63380">
    <property type="entry name" value="Riboflavin synthase domain-like"/>
    <property type="match status" value="1"/>
</dbReference>
<dbReference type="Gene3D" id="3.10.20.30">
    <property type="match status" value="1"/>
</dbReference>
<dbReference type="SUPFAM" id="SSF50800">
    <property type="entry name" value="PK beta-barrel domain-like"/>
    <property type="match status" value="1"/>
</dbReference>
<dbReference type="SUPFAM" id="SSF52343">
    <property type="entry name" value="Ferredoxin reductase-like, C-terminal NADP-linked domain"/>
    <property type="match status" value="1"/>
</dbReference>
<dbReference type="Pfam" id="PF03473">
    <property type="entry name" value="MOSC"/>
    <property type="match status" value="1"/>
</dbReference>
<dbReference type="InterPro" id="IPR017927">
    <property type="entry name" value="FAD-bd_FR_type"/>
</dbReference>
<evidence type="ECO:0000259" key="11">
    <source>
        <dbReference type="PROSITE" id="PS51340"/>
    </source>
</evidence>
<comment type="similarity">
    <text evidence="9">In the N-terminal section; belongs to the FAD-binding oxidoreductase type 6 family.</text>
</comment>
<dbReference type="InterPro" id="IPR008333">
    <property type="entry name" value="Cbr1-like_FAD-bd_dom"/>
</dbReference>
<evidence type="ECO:0000256" key="7">
    <source>
        <dbReference type="ARBA" id="ARBA00023004"/>
    </source>
</evidence>
<evidence type="ECO:0000256" key="1">
    <source>
        <dbReference type="ARBA" id="ARBA00001974"/>
    </source>
</evidence>
<dbReference type="PROSITE" id="PS51340">
    <property type="entry name" value="MOSC"/>
    <property type="match status" value="1"/>
</dbReference>
<evidence type="ECO:0000313" key="13">
    <source>
        <dbReference type="EMBL" id="WXA93575.1"/>
    </source>
</evidence>
<name>A0ABZ2K8Z1_9BACT</name>
<dbReference type="Gene3D" id="3.40.50.80">
    <property type="entry name" value="Nucleotide-binding domain of ferredoxin-NADP reductase (FNR) module"/>
    <property type="match status" value="1"/>
</dbReference>
<evidence type="ECO:0000259" key="12">
    <source>
        <dbReference type="PROSITE" id="PS51384"/>
    </source>
</evidence>
<dbReference type="PROSITE" id="PS51085">
    <property type="entry name" value="2FE2S_FER_2"/>
    <property type="match status" value="1"/>
</dbReference>
<evidence type="ECO:0000259" key="10">
    <source>
        <dbReference type="PROSITE" id="PS51085"/>
    </source>
</evidence>
<dbReference type="Pfam" id="PF00970">
    <property type="entry name" value="FAD_binding_6"/>
    <property type="match status" value="1"/>
</dbReference>
<keyword evidence="2" id="KW-0285">Flavoprotein</keyword>
<evidence type="ECO:0000256" key="6">
    <source>
        <dbReference type="ARBA" id="ARBA00023002"/>
    </source>
</evidence>
<feature type="domain" description="MOSC" evidence="11">
    <location>
        <begin position="113"/>
        <end position="256"/>
    </location>
</feature>
<accession>A0ABZ2K8Z1</accession>
<sequence>MNLGHLAAICRYPIKGFHPQKLASVDFSAGSGIPHDRRFAVANGQVRLALEGGNVPAWVPCQAFVRLTQNTDLPSFVVDFDEDGLALSIRSPRGEVIQVNLAEPQSVAACNLTLASWFPAGPQGSPGLVEARGFGLWDHRDAAVSIINLETVRELSRAAGAELDPLRFRGNVYLDGLAAWGELALVGRRIRIGDAELEVIRPIDRCKATSVNPSTAAVDVHVPLVLARTFGHVFCGVYARIVRPGRAAVGDGCRAVGIASDSTRFGGAVDTAPPSHEWARAATVERRKQESPQVTSFWLRDPLAHLRGTWQPGKHVRIHASPALSADAGPVWRCYTVSDVTDDGLLRISVKREPDGRLSSHLHEAVREGDELVLSGPFGEFTLTPDARTPPLVFVSAGIGITPIAAMLRGLPRDYPAPIHIVHGARNEDELALWSEVKALASAFPSANTALYLSRAREEVCARLGARPGRIDFAHLRGSLPLEGAGIYLCGPDAFLHDAKSAWPYPLRYEAFISPRRAAPVCAKPPAPGPFRVRFARSRVEATWREGDTLLELAERAGLALASSCRSGVCQSCRHRVTEGSVAHLVDLLEAPAPETALLCCSVPTSDVCIEG</sequence>
<dbReference type="InterPro" id="IPR017938">
    <property type="entry name" value="Riboflavin_synthase-like_b-brl"/>
</dbReference>
<dbReference type="PROSITE" id="PS51384">
    <property type="entry name" value="FAD_FR"/>
    <property type="match status" value="1"/>
</dbReference>
<dbReference type="InterPro" id="IPR001041">
    <property type="entry name" value="2Fe-2S_ferredoxin-type"/>
</dbReference>
<dbReference type="Gene3D" id="2.40.33.20">
    <property type="entry name" value="PK beta-barrel domain-like"/>
    <property type="match status" value="1"/>
</dbReference>
<dbReference type="SUPFAM" id="SSF54292">
    <property type="entry name" value="2Fe-2S ferredoxin-like"/>
    <property type="match status" value="1"/>
</dbReference>
<proteinExistence type="inferred from homology"/>